<comment type="caution">
    <text evidence="1">The sequence shown here is derived from an EMBL/GenBank/DDBJ whole genome shotgun (WGS) entry which is preliminary data.</text>
</comment>
<dbReference type="AlphaFoldDB" id="A0ABD3UFZ1"/>
<sequence length="51" mass="6012">MTDQVPEHYRTLSERLSNIQDHIGYSREDRFRKVTVVNETGVFFNIAKALE</sequence>
<reference evidence="1 2" key="1">
    <citation type="submission" date="2024-11" db="EMBL/GenBank/DDBJ databases">
        <title>Chromosome-level genome assembly of the freshwater bivalve Anodonta woodiana.</title>
        <authorList>
            <person name="Chen X."/>
        </authorList>
    </citation>
    <scope>NUCLEOTIDE SEQUENCE [LARGE SCALE GENOMIC DNA]</scope>
    <source>
        <strain evidence="1">MN2024</strain>
        <tissue evidence="1">Gills</tissue>
    </source>
</reference>
<evidence type="ECO:0000313" key="2">
    <source>
        <dbReference type="Proteomes" id="UP001634394"/>
    </source>
</evidence>
<organism evidence="1 2">
    <name type="scientific">Sinanodonta woodiana</name>
    <name type="common">Chinese pond mussel</name>
    <name type="synonym">Anodonta woodiana</name>
    <dbReference type="NCBI Taxonomy" id="1069815"/>
    <lineage>
        <taxon>Eukaryota</taxon>
        <taxon>Metazoa</taxon>
        <taxon>Spiralia</taxon>
        <taxon>Lophotrochozoa</taxon>
        <taxon>Mollusca</taxon>
        <taxon>Bivalvia</taxon>
        <taxon>Autobranchia</taxon>
        <taxon>Heteroconchia</taxon>
        <taxon>Palaeoheterodonta</taxon>
        <taxon>Unionida</taxon>
        <taxon>Unionoidea</taxon>
        <taxon>Unionidae</taxon>
        <taxon>Unioninae</taxon>
        <taxon>Sinanodonta</taxon>
    </lineage>
</organism>
<proteinExistence type="predicted"/>
<evidence type="ECO:0000313" key="1">
    <source>
        <dbReference type="EMBL" id="KAL3847841.1"/>
    </source>
</evidence>
<protein>
    <submittedName>
        <fullName evidence="1">Uncharacterized protein</fullName>
    </submittedName>
</protein>
<dbReference type="Proteomes" id="UP001634394">
    <property type="component" value="Unassembled WGS sequence"/>
</dbReference>
<dbReference type="EMBL" id="JBJQND010000016">
    <property type="protein sequence ID" value="KAL3847841.1"/>
    <property type="molecule type" value="Genomic_DNA"/>
</dbReference>
<keyword evidence="2" id="KW-1185">Reference proteome</keyword>
<name>A0ABD3UFZ1_SINWO</name>
<gene>
    <name evidence="1" type="ORF">ACJMK2_018732</name>
</gene>
<accession>A0ABD3UFZ1</accession>